<dbReference type="SUPFAM" id="SSF63829">
    <property type="entry name" value="Calcium-dependent phosphotriesterase"/>
    <property type="match status" value="1"/>
</dbReference>
<keyword evidence="2" id="KW-1185">Reference proteome</keyword>
<dbReference type="PROSITE" id="PS51257">
    <property type="entry name" value="PROKAR_LIPOPROTEIN"/>
    <property type="match status" value="1"/>
</dbReference>
<dbReference type="Proteomes" id="UP000267469">
    <property type="component" value="Unassembled WGS sequence"/>
</dbReference>
<evidence type="ECO:0000313" key="1">
    <source>
        <dbReference type="EMBL" id="RNL95259.1"/>
    </source>
</evidence>
<comment type="caution">
    <text evidence="1">The sequence shown here is derived from an EMBL/GenBank/DDBJ whole genome shotgun (WGS) entry which is preliminary data.</text>
</comment>
<gene>
    <name evidence="1" type="ORF">ED312_01305</name>
</gene>
<dbReference type="EMBL" id="RJTM01000002">
    <property type="protein sequence ID" value="RNL95259.1"/>
    <property type="molecule type" value="Genomic_DNA"/>
</dbReference>
<dbReference type="OrthoDB" id="5599486at2"/>
<sequence>MRKLILPLIYVFVVGCTPNYGQLRLLTRLPKELKENSGIEIIACDSTIWAVNDSGNKDHIYQVGFDGKMRREIKLKKAGNTDWEEITKDNDNNLYIGDFGNNNNKRKDLTIYKIPDPATVKGEEVEAEKITFHYPEQKDFPPKAKHKYYDAEAFFFLNGYFYVFTKNRSTPFDGLSFLYRVPARKGHHKAELIDKYTFCTDKEGCRVTAAAISPDEKTVALLGHDKVWLFSGFTDDNFFRVGTREVVELGHSSQKEGLCFTDNHTLLISDEASGSSGRNLYELKLDDIKN</sequence>
<evidence type="ECO:0008006" key="3">
    <source>
        <dbReference type="Google" id="ProtNLM"/>
    </source>
</evidence>
<organism evidence="1 2">
    <name type="scientific">Sinomicrobium pectinilyticum</name>
    <dbReference type="NCBI Taxonomy" id="1084421"/>
    <lineage>
        <taxon>Bacteria</taxon>
        <taxon>Pseudomonadati</taxon>
        <taxon>Bacteroidota</taxon>
        <taxon>Flavobacteriia</taxon>
        <taxon>Flavobacteriales</taxon>
        <taxon>Flavobacteriaceae</taxon>
        <taxon>Sinomicrobium</taxon>
    </lineage>
</organism>
<name>A0A3N0F5I3_SINP1</name>
<protein>
    <recommendedName>
        <fullName evidence="3">T9SS C-terminal target domain-containing protein</fullName>
    </recommendedName>
</protein>
<dbReference type="AlphaFoldDB" id="A0A3N0F5I3"/>
<evidence type="ECO:0000313" key="2">
    <source>
        <dbReference type="Proteomes" id="UP000267469"/>
    </source>
</evidence>
<reference evidence="1 2" key="1">
    <citation type="submission" date="2018-10" db="EMBL/GenBank/DDBJ databases">
        <title>Sinomicrobium pectinilyticum sp. nov., a pectinase-producing bacterium isolated from alkaline and saline soil, and emended description of the genus Sinomicrobium.</title>
        <authorList>
            <person name="Cheng B."/>
            <person name="Li C."/>
            <person name="Lai Q."/>
            <person name="Du M."/>
            <person name="Shao Z."/>
            <person name="Xu P."/>
            <person name="Yang C."/>
        </authorList>
    </citation>
    <scope>NUCLEOTIDE SEQUENCE [LARGE SCALE GENOMIC DNA]</scope>
    <source>
        <strain evidence="1 2">5DNS001</strain>
    </source>
</reference>
<accession>A0A3N0F5I3</accession>
<proteinExistence type="predicted"/>
<dbReference type="RefSeq" id="WP_123214171.1">
    <property type="nucleotide sequence ID" value="NZ_RJTM01000002.1"/>
</dbReference>